<evidence type="ECO:0000313" key="2">
    <source>
        <dbReference type="EMBL" id="OYD08944.1"/>
    </source>
</evidence>
<keyword evidence="1" id="KW-0472">Membrane</keyword>
<feature type="transmembrane region" description="Helical" evidence="1">
    <location>
        <begin position="45"/>
        <end position="64"/>
    </location>
</feature>
<dbReference type="EMBL" id="NOWF01000002">
    <property type="protein sequence ID" value="OYD08944.1"/>
    <property type="molecule type" value="Genomic_DNA"/>
</dbReference>
<keyword evidence="1" id="KW-0812">Transmembrane</keyword>
<accession>A0A235B9H5</accession>
<feature type="transmembrane region" description="Helical" evidence="1">
    <location>
        <begin position="175"/>
        <end position="195"/>
    </location>
</feature>
<protein>
    <submittedName>
        <fullName evidence="2">Uncharacterized protein</fullName>
    </submittedName>
</protein>
<name>A0A235B9H5_9BACL</name>
<sequence length="249" mass="28766">MLTAWKGLLHKDFRMGRTWLLTGIFIVVAVNLFIAFRVPSMEKRFGWSLLPVTLHLFYWPVYLYSSLQVEAKQLHQWLHNTQSALRLVTSKLLNGLLAMLISLLISAAYPSYLFYILIREGHILVRDGTSAFSAEWVRFGFTALGSFLWISLSLSLLVLLLWSAYRRLNPYTGKWTWLVTAVGGISLLLLFGKWVHTDLYLWLTQWGFIPYTLPGEANVTPYIGEYLFDFLLNTGLFFLSCRLIEKVEV</sequence>
<feature type="transmembrane region" description="Helical" evidence="1">
    <location>
        <begin position="96"/>
        <end position="118"/>
    </location>
</feature>
<feature type="transmembrane region" description="Helical" evidence="1">
    <location>
        <begin position="139"/>
        <end position="163"/>
    </location>
</feature>
<keyword evidence="3" id="KW-1185">Reference proteome</keyword>
<gene>
    <name evidence="2" type="ORF">CHM34_03975</name>
</gene>
<reference evidence="2 3" key="1">
    <citation type="submission" date="2017-07" db="EMBL/GenBank/DDBJ databases">
        <title>The genome sequence of Paludifilum halophilum highlights mechanisms for microbial adaptation to high salt environemnts.</title>
        <authorList>
            <person name="Belbahri L."/>
        </authorList>
    </citation>
    <scope>NUCLEOTIDE SEQUENCE [LARGE SCALE GENOMIC DNA]</scope>
    <source>
        <strain evidence="2 3">DSM 102817</strain>
    </source>
</reference>
<proteinExistence type="predicted"/>
<keyword evidence="1" id="KW-1133">Transmembrane helix</keyword>
<comment type="caution">
    <text evidence="2">The sequence shown here is derived from an EMBL/GenBank/DDBJ whole genome shotgun (WGS) entry which is preliminary data.</text>
</comment>
<dbReference type="AlphaFoldDB" id="A0A235B9H5"/>
<evidence type="ECO:0000256" key="1">
    <source>
        <dbReference type="SAM" id="Phobius"/>
    </source>
</evidence>
<dbReference type="Proteomes" id="UP000215459">
    <property type="component" value="Unassembled WGS sequence"/>
</dbReference>
<feature type="transmembrane region" description="Helical" evidence="1">
    <location>
        <begin position="20"/>
        <end position="38"/>
    </location>
</feature>
<evidence type="ECO:0000313" key="3">
    <source>
        <dbReference type="Proteomes" id="UP000215459"/>
    </source>
</evidence>
<organism evidence="2 3">
    <name type="scientific">Paludifilum halophilum</name>
    <dbReference type="NCBI Taxonomy" id="1642702"/>
    <lineage>
        <taxon>Bacteria</taxon>
        <taxon>Bacillati</taxon>
        <taxon>Bacillota</taxon>
        <taxon>Bacilli</taxon>
        <taxon>Bacillales</taxon>
        <taxon>Thermoactinomycetaceae</taxon>
        <taxon>Paludifilum</taxon>
    </lineage>
</organism>